<keyword evidence="3" id="KW-1003">Cell membrane</keyword>
<feature type="transmembrane region" description="Helical" evidence="7">
    <location>
        <begin position="46"/>
        <end position="64"/>
    </location>
</feature>
<feature type="transmembrane region" description="Helical" evidence="7">
    <location>
        <begin position="324"/>
        <end position="344"/>
    </location>
</feature>
<evidence type="ECO:0000256" key="5">
    <source>
        <dbReference type="ARBA" id="ARBA00022989"/>
    </source>
</evidence>
<keyword evidence="2" id="KW-0813">Transport</keyword>
<evidence type="ECO:0000313" key="8">
    <source>
        <dbReference type="EMBL" id="GAA0735936.1"/>
    </source>
</evidence>
<evidence type="ECO:0000256" key="4">
    <source>
        <dbReference type="ARBA" id="ARBA00022692"/>
    </source>
</evidence>
<organism evidence="8 9">
    <name type="scientific">Clostridium oceanicum</name>
    <dbReference type="NCBI Taxonomy" id="1543"/>
    <lineage>
        <taxon>Bacteria</taxon>
        <taxon>Bacillati</taxon>
        <taxon>Bacillota</taxon>
        <taxon>Clostridia</taxon>
        <taxon>Eubacteriales</taxon>
        <taxon>Clostridiaceae</taxon>
        <taxon>Clostridium</taxon>
    </lineage>
</organism>
<dbReference type="RefSeq" id="WP_343759517.1">
    <property type="nucleotide sequence ID" value="NZ_BAAACG010000006.1"/>
</dbReference>
<comment type="subcellular location">
    <subcellularLocation>
        <location evidence="1">Membrane</location>
        <topology evidence="1">Multi-pass membrane protein</topology>
    </subcellularLocation>
</comment>
<dbReference type="InterPro" id="IPR004776">
    <property type="entry name" value="Mem_transp_PIN-like"/>
</dbReference>
<dbReference type="EMBL" id="BAAACG010000006">
    <property type="protein sequence ID" value="GAA0735936.1"/>
    <property type="molecule type" value="Genomic_DNA"/>
</dbReference>
<evidence type="ECO:0000256" key="7">
    <source>
        <dbReference type="SAM" id="Phobius"/>
    </source>
</evidence>
<feature type="transmembrane region" description="Helical" evidence="7">
    <location>
        <begin position="111"/>
        <end position="130"/>
    </location>
</feature>
<keyword evidence="5 7" id="KW-1133">Transmembrane helix</keyword>
<comment type="caution">
    <text evidence="8">The sequence shown here is derived from an EMBL/GenBank/DDBJ whole genome shotgun (WGS) entry which is preliminary data.</text>
</comment>
<dbReference type="Proteomes" id="UP001501510">
    <property type="component" value="Unassembled WGS sequence"/>
</dbReference>
<reference evidence="9" key="1">
    <citation type="journal article" date="2019" name="Int. J. Syst. Evol. Microbiol.">
        <title>The Global Catalogue of Microorganisms (GCM) 10K type strain sequencing project: providing services to taxonomists for standard genome sequencing and annotation.</title>
        <authorList>
            <consortium name="The Broad Institute Genomics Platform"/>
            <consortium name="The Broad Institute Genome Sequencing Center for Infectious Disease"/>
            <person name="Wu L."/>
            <person name="Ma J."/>
        </authorList>
    </citation>
    <scope>NUCLEOTIDE SEQUENCE [LARGE SCALE GENOMIC DNA]</scope>
    <source>
        <strain evidence="9">JCM 1407</strain>
    </source>
</reference>
<proteinExistence type="predicted"/>
<protein>
    <submittedName>
        <fullName evidence="8">AEC family transporter</fullName>
    </submittedName>
</protein>
<dbReference type="PANTHER" id="PTHR36838:SF1">
    <property type="entry name" value="SLR1864 PROTEIN"/>
    <property type="match status" value="1"/>
</dbReference>
<feature type="transmembrane region" description="Helical" evidence="7">
    <location>
        <begin position="16"/>
        <end position="34"/>
    </location>
</feature>
<evidence type="ECO:0000256" key="1">
    <source>
        <dbReference type="ARBA" id="ARBA00004141"/>
    </source>
</evidence>
<feature type="transmembrane region" description="Helical" evidence="7">
    <location>
        <begin position="76"/>
        <end position="99"/>
    </location>
</feature>
<evidence type="ECO:0000256" key="6">
    <source>
        <dbReference type="ARBA" id="ARBA00023136"/>
    </source>
</evidence>
<gene>
    <name evidence="8" type="ORF">GCM10008906_10310</name>
</gene>
<evidence type="ECO:0000313" key="9">
    <source>
        <dbReference type="Proteomes" id="UP001501510"/>
    </source>
</evidence>
<evidence type="ECO:0000256" key="3">
    <source>
        <dbReference type="ARBA" id="ARBA00022475"/>
    </source>
</evidence>
<name>A0ABN1JCM3_9CLOT</name>
<evidence type="ECO:0000256" key="2">
    <source>
        <dbReference type="ARBA" id="ARBA00022448"/>
    </source>
</evidence>
<dbReference type="Pfam" id="PF03547">
    <property type="entry name" value="Mem_trans"/>
    <property type="match status" value="1"/>
</dbReference>
<dbReference type="PANTHER" id="PTHR36838">
    <property type="entry name" value="AUXIN EFFLUX CARRIER FAMILY PROTEIN"/>
    <property type="match status" value="1"/>
</dbReference>
<keyword evidence="4 7" id="KW-0812">Transmembrane</keyword>
<keyword evidence="6 7" id="KW-0472">Membrane</keyword>
<feature type="transmembrane region" description="Helical" evidence="7">
    <location>
        <begin position="136"/>
        <end position="155"/>
    </location>
</feature>
<feature type="transmembrane region" description="Helical" evidence="7">
    <location>
        <begin position="167"/>
        <end position="188"/>
    </location>
</feature>
<keyword evidence="9" id="KW-1185">Reference proteome</keyword>
<sequence>MNIMEIVTKIATDSKIVGAIASSVLIILFGYFLRKKEVFKDSTSKIVSEVVLSAALPALAYNSFMKDIDGNALKQAMNLLIWGFIMYVLLIIITKVLYVKFKGDKKEVLRVLTIFGSTTFFGIPITQAVYGATGVMYASILNISYRAFLYSYGYVKMSGLKMDKENIKKIIFNPIVLATLFGMIIWVVQKSLPQVTITEGGKTASYAFLRIDKTAVWLHTPLTYLAKLCSPLAWLAIGCKLAKISLKEAVSSKECWYYTLTKVILVPALNIVALYLLTVTGILQFSHMALATVVIAMATPTATVAAAFSISFDKEALTTSNCSFLSTIFSIVLMPIWIVVLEVIKQLGMFA</sequence>
<feature type="transmembrane region" description="Helical" evidence="7">
    <location>
        <begin position="256"/>
        <end position="277"/>
    </location>
</feature>
<feature type="transmembrane region" description="Helical" evidence="7">
    <location>
        <begin position="289"/>
        <end position="312"/>
    </location>
</feature>
<accession>A0ABN1JCM3</accession>